<keyword evidence="1" id="KW-0880">Kelch repeat</keyword>
<dbReference type="Gene3D" id="1.25.40.420">
    <property type="match status" value="1"/>
</dbReference>
<dbReference type="SUPFAM" id="SSF117281">
    <property type="entry name" value="Kelch motif"/>
    <property type="match status" value="1"/>
</dbReference>
<dbReference type="CDD" id="cd18186">
    <property type="entry name" value="BTB_POZ_ZBTB_KLHL-like"/>
    <property type="match status" value="1"/>
</dbReference>
<dbReference type="EMBL" id="JAODUO010000125">
    <property type="protein sequence ID" value="KAK2188712.1"/>
    <property type="molecule type" value="Genomic_DNA"/>
</dbReference>
<dbReference type="InterPro" id="IPR006652">
    <property type="entry name" value="Kelch_1"/>
</dbReference>
<feature type="compositionally biased region" description="Pro residues" evidence="3">
    <location>
        <begin position="455"/>
        <end position="484"/>
    </location>
</feature>
<dbReference type="PANTHER" id="PTHR45632:SF14">
    <property type="entry name" value="KELCH-LIKE PROTEIN 33"/>
    <property type="match status" value="1"/>
</dbReference>
<keyword evidence="2" id="KW-0677">Repeat</keyword>
<dbReference type="InterPro" id="IPR011705">
    <property type="entry name" value="BACK"/>
</dbReference>
<dbReference type="Gene3D" id="3.30.710.10">
    <property type="entry name" value="Potassium Channel Kv1.1, Chain A"/>
    <property type="match status" value="1"/>
</dbReference>
<dbReference type="SMART" id="SM00225">
    <property type="entry name" value="BTB"/>
    <property type="match status" value="1"/>
</dbReference>
<keyword evidence="6" id="KW-1185">Reference proteome</keyword>
<gene>
    <name evidence="5" type="ORF">NP493_124g02019</name>
</gene>
<dbReference type="InterPro" id="IPR011333">
    <property type="entry name" value="SKP1/BTB/POZ_sf"/>
</dbReference>
<feature type="region of interest" description="Disordered" evidence="3">
    <location>
        <begin position="940"/>
        <end position="959"/>
    </location>
</feature>
<comment type="caution">
    <text evidence="5">The sequence shown here is derived from an EMBL/GenBank/DDBJ whole genome shotgun (WGS) entry which is preliminary data.</text>
</comment>
<feature type="domain" description="BTB" evidence="4">
    <location>
        <begin position="693"/>
        <end position="760"/>
    </location>
</feature>
<dbReference type="PROSITE" id="PS50097">
    <property type="entry name" value="BTB"/>
    <property type="match status" value="1"/>
</dbReference>
<dbReference type="InterPro" id="IPR015915">
    <property type="entry name" value="Kelch-typ_b-propeller"/>
</dbReference>
<dbReference type="Pfam" id="PF07707">
    <property type="entry name" value="BACK"/>
    <property type="match status" value="1"/>
</dbReference>
<dbReference type="PANTHER" id="PTHR45632">
    <property type="entry name" value="LD33804P"/>
    <property type="match status" value="1"/>
</dbReference>
<evidence type="ECO:0000313" key="5">
    <source>
        <dbReference type="EMBL" id="KAK2188712.1"/>
    </source>
</evidence>
<accession>A0AAD9P5V2</accession>
<dbReference type="SMART" id="SM00612">
    <property type="entry name" value="Kelch"/>
    <property type="match status" value="6"/>
</dbReference>
<protein>
    <recommendedName>
        <fullName evidence="4">BTB domain-containing protein</fullName>
    </recommendedName>
</protein>
<sequence>MNDIFCNENTPTVFDAPRQTAGQFTPIPRPSSTLSERIAPLDIDINDIDVNNPSAGVYADLYQKCSPISAAFSRHRHQTSCLVHGDTAPLRGNQHAPHGLRTAAKSSKSQPVLQPLLGHHHDDNCARHRRCAGDVLEKGEGESSGVLAQEDLCWRGDSRRIVDPGGCHWPLFGDSCTAIIQHNCRIPHEQTARKYSSQTGPSSLEQNRYGLPSWPPLKTGVTESSNLSAVCEQRRHLGEINESGEHNRYDLDTQCKHLQPTADCANVSRFEIPYRGNDMDGNAIIERCRDYETRFSYYVDDSDNGGSPDESTYNSAATSCVPVTGTGPLEVRIPPPDTFFPPCHSAPVTLNTFQQCNTSAWRNQRGDASSLADDDARLMTSLNLGASAHFRVDEASYDRHERHKHRRHIRRRRCRREEIVADRDIRAADPAPSDASATSGSAADSTDLTWVEQPVKPPTSPPPPLSPPVPDIPQRPPPPQPPSPQLDVAKLETEEAPPNQQSDSDSDVRRMLDAAAKLPAPAEDRENLVVNSRGTITPWEYVAPSASSSTNSRVTADGGNTGVAKERALDTLPLLVAPADRSEVRPSCRLEVTESEARRQGPTFGGCDEPTPRDFWDGDVLLHDIDDILIGSEVGDDDNDDLCRRVCSTDMGSVDSRQVSGVSAGTDDGRLVLEHATKTSGFVCEMYKEGRLTDIIVEAEERQFKVHSVVLACHSQFFRQRLVEETASPPLHIPCDSCVSATALKSILDYMYTGKLTLTTDSVTEVWRAACELRLPAVETQCRRLTARLDAAAALVVLEDAARLDMDDVCQSMLQTVGRDFSKATGSPKLLTLPVDLLCRVLSSSQIVVASELDVLRSAVRWLQHEREARATHVRRVIECARFSLMTSSELFEAAKLVDGYLDDPEISGMLMKANWYRTSVQLNSPNRIRLGVAPRRGSAASSVTRGNGDIHSTVTTDPGIRRPVDKDMLMSVRAATNSDTAAKRQALFVFGSCGGLSLGLALPADSTADQVIYRYVARNRSWRQVSKLPQRRIHYAVAASSRHVYVTGGGIASDLPEDKIVPTKTVLRWSAESGTWSQVAPLCNSRMQHCSVGVADRIYVIGGCQNSRSLLSSVECYSNSWTEVAQLHIRRMGACAVLHRHGILVAGGYGGGDGGETAAILDVVEFIDLDTFSCTEFVPLRIPRCCAAMTSLQDKVYICGGLTKSDAKMHCAVATLDIYDDRRAAWTKFTELNRSRYNAAFVTLGTKLCILGGHTPAEAAPLCGVECYDLLSATWTDAVESLPMSLTAPKAVILRY</sequence>
<proteinExistence type="predicted"/>
<evidence type="ECO:0000256" key="2">
    <source>
        <dbReference type="ARBA" id="ARBA00022737"/>
    </source>
</evidence>
<evidence type="ECO:0000256" key="1">
    <source>
        <dbReference type="ARBA" id="ARBA00022441"/>
    </source>
</evidence>
<evidence type="ECO:0000313" key="6">
    <source>
        <dbReference type="Proteomes" id="UP001209878"/>
    </source>
</evidence>
<dbReference type="Pfam" id="PF24981">
    <property type="entry name" value="Beta-prop_ATRN-LZTR1"/>
    <property type="match status" value="1"/>
</dbReference>
<evidence type="ECO:0000259" key="4">
    <source>
        <dbReference type="PROSITE" id="PS50097"/>
    </source>
</evidence>
<name>A0AAD9P5V2_RIDPI</name>
<dbReference type="SUPFAM" id="SSF54695">
    <property type="entry name" value="POZ domain"/>
    <property type="match status" value="1"/>
</dbReference>
<dbReference type="Pfam" id="PF00651">
    <property type="entry name" value="BTB"/>
    <property type="match status" value="1"/>
</dbReference>
<dbReference type="InterPro" id="IPR056737">
    <property type="entry name" value="Beta-prop_ATRN-MKLN-like"/>
</dbReference>
<evidence type="ECO:0000256" key="3">
    <source>
        <dbReference type="SAM" id="MobiDB-lite"/>
    </source>
</evidence>
<feature type="region of interest" description="Disordered" evidence="3">
    <location>
        <begin position="424"/>
        <end position="486"/>
    </location>
</feature>
<organism evidence="5 6">
    <name type="scientific">Ridgeia piscesae</name>
    <name type="common">Tubeworm</name>
    <dbReference type="NCBI Taxonomy" id="27915"/>
    <lineage>
        <taxon>Eukaryota</taxon>
        <taxon>Metazoa</taxon>
        <taxon>Spiralia</taxon>
        <taxon>Lophotrochozoa</taxon>
        <taxon>Annelida</taxon>
        <taxon>Polychaeta</taxon>
        <taxon>Sedentaria</taxon>
        <taxon>Canalipalpata</taxon>
        <taxon>Sabellida</taxon>
        <taxon>Siboglinidae</taxon>
        <taxon>Ridgeia</taxon>
    </lineage>
</organism>
<dbReference type="CDD" id="cd14733">
    <property type="entry name" value="BACK"/>
    <property type="match status" value="1"/>
</dbReference>
<dbReference type="SMART" id="SM00875">
    <property type="entry name" value="BACK"/>
    <property type="match status" value="1"/>
</dbReference>
<feature type="compositionally biased region" description="Low complexity" evidence="3">
    <location>
        <begin position="428"/>
        <end position="447"/>
    </location>
</feature>
<dbReference type="Proteomes" id="UP001209878">
    <property type="component" value="Unassembled WGS sequence"/>
</dbReference>
<reference evidence="5" key="1">
    <citation type="journal article" date="2023" name="Mol. Biol. Evol.">
        <title>Third-Generation Sequencing Reveals the Adaptive Role of the Epigenome in Three Deep-Sea Polychaetes.</title>
        <authorList>
            <person name="Perez M."/>
            <person name="Aroh O."/>
            <person name="Sun Y."/>
            <person name="Lan Y."/>
            <person name="Juniper S.K."/>
            <person name="Young C.R."/>
            <person name="Angers B."/>
            <person name="Qian P.Y."/>
        </authorList>
    </citation>
    <scope>NUCLEOTIDE SEQUENCE</scope>
    <source>
        <strain evidence="5">R07B-5</strain>
    </source>
</reference>
<dbReference type="InterPro" id="IPR000210">
    <property type="entry name" value="BTB/POZ_dom"/>
</dbReference>
<dbReference type="Gene3D" id="2.120.10.80">
    <property type="entry name" value="Kelch-type beta propeller"/>
    <property type="match status" value="2"/>
</dbReference>
<feature type="compositionally biased region" description="Polar residues" evidence="3">
    <location>
        <begin position="940"/>
        <end position="957"/>
    </location>
</feature>